<sequence>MASSAQVAPPSTSPAPGPSSPTNNLRNRQTNNEPEPTSAPTSPTVSNTSQPAFDPTRAGYRSLLPSFPSTSTDGVNVINLNTPPRKFVLRSDPAMVSCFDPADKELYNLWAPRR</sequence>
<dbReference type="Proteomes" id="UP001212997">
    <property type="component" value="Unassembled WGS sequence"/>
</dbReference>
<protein>
    <submittedName>
        <fullName evidence="2">Uncharacterized protein</fullName>
    </submittedName>
</protein>
<evidence type="ECO:0000256" key="1">
    <source>
        <dbReference type="SAM" id="MobiDB-lite"/>
    </source>
</evidence>
<comment type="caution">
    <text evidence="2">The sequence shown here is derived from an EMBL/GenBank/DDBJ whole genome shotgun (WGS) entry which is preliminary data.</text>
</comment>
<reference evidence="2" key="1">
    <citation type="submission" date="2022-07" db="EMBL/GenBank/DDBJ databases">
        <title>Genome Sequence of Physisporinus lineatus.</title>
        <authorList>
            <person name="Buettner E."/>
        </authorList>
    </citation>
    <scope>NUCLEOTIDE SEQUENCE</scope>
    <source>
        <strain evidence="2">VT162</strain>
    </source>
</reference>
<name>A0AAD5USG2_9APHY</name>
<evidence type="ECO:0000313" key="3">
    <source>
        <dbReference type="Proteomes" id="UP001212997"/>
    </source>
</evidence>
<proteinExistence type="predicted"/>
<evidence type="ECO:0000313" key="2">
    <source>
        <dbReference type="EMBL" id="KAJ3475438.1"/>
    </source>
</evidence>
<gene>
    <name evidence="2" type="ORF">NLI96_g11838</name>
</gene>
<keyword evidence="3" id="KW-1185">Reference proteome</keyword>
<organism evidence="2 3">
    <name type="scientific">Meripilus lineatus</name>
    <dbReference type="NCBI Taxonomy" id="2056292"/>
    <lineage>
        <taxon>Eukaryota</taxon>
        <taxon>Fungi</taxon>
        <taxon>Dikarya</taxon>
        <taxon>Basidiomycota</taxon>
        <taxon>Agaricomycotina</taxon>
        <taxon>Agaricomycetes</taxon>
        <taxon>Polyporales</taxon>
        <taxon>Meripilaceae</taxon>
        <taxon>Meripilus</taxon>
    </lineage>
</organism>
<dbReference type="EMBL" id="JANAWD010000856">
    <property type="protein sequence ID" value="KAJ3475438.1"/>
    <property type="molecule type" value="Genomic_DNA"/>
</dbReference>
<accession>A0AAD5USG2</accession>
<feature type="compositionally biased region" description="Low complexity" evidence="1">
    <location>
        <begin position="34"/>
        <end position="49"/>
    </location>
</feature>
<feature type="compositionally biased region" description="Polar residues" evidence="1">
    <location>
        <begin position="23"/>
        <end position="33"/>
    </location>
</feature>
<feature type="region of interest" description="Disordered" evidence="1">
    <location>
        <begin position="1"/>
        <end position="75"/>
    </location>
</feature>
<dbReference type="AlphaFoldDB" id="A0AAD5USG2"/>